<accession>A0AAN9ISK1</accession>
<proteinExistence type="predicted"/>
<evidence type="ECO:0000313" key="1">
    <source>
        <dbReference type="EMBL" id="KAK7285505.1"/>
    </source>
</evidence>
<organism evidence="1 2">
    <name type="scientific">Clitoria ternatea</name>
    <name type="common">Butterfly pea</name>
    <dbReference type="NCBI Taxonomy" id="43366"/>
    <lineage>
        <taxon>Eukaryota</taxon>
        <taxon>Viridiplantae</taxon>
        <taxon>Streptophyta</taxon>
        <taxon>Embryophyta</taxon>
        <taxon>Tracheophyta</taxon>
        <taxon>Spermatophyta</taxon>
        <taxon>Magnoliopsida</taxon>
        <taxon>eudicotyledons</taxon>
        <taxon>Gunneridae</taxon>
        <taxon>Pentapetalae</taxon>
        <taxon>rosids</taxon>
        <taxon>fabids</taxon>
        <taxon>Fabales</taxon>
        <taxon>Fabaceae</taxon>
        <taxon>Papilionoideae</taxon>
        <taxon>50 kb inversion clade</taxon>
        <taxon>NPAAA clade</taxon>
        <taxon>indigoferoid/millettioid clade</taxon>
        <taxon>Phaseoleae</taxon>
        <taxon>Clitoria</taxon>
    </lineage>
</organism>
<gene>
    <name evidence="1" type="ORF">RJT34_20278</name>
</gene>
<dbReference type="AlphaFoldDB" id="A0AAN9ISK1"/>
<dbReference type="EMBL" id="JAYKXN010000005">
    <property type="protein sequence ID" value="KAK7285505.1"/>
    <property type="molecule type" value="Genomic_DNA"/>
</dbReference>
<reference evidence="1 2" key="1">
    <citation type="submission" date="2024-01" db="EMBL/GenBank/DDBJ databases">
        <title>The genomes of 5 underutilized Papilionoideae crops provide insights into root nodulation and disease resistance.</title>
        <authorList>
            <person name="Yuan L."/>
        </authorList>
    </citation>
    <scope>NUCLEOTIDE SEQUENCE [LARGE SCALE GENOMIC DNA]</scope>
    <source>
        <strain evidence="1">LY-2023</strain>
        <tissue evidence="1">Leaf</tissue>
    </source>
</reference>
<dbReference type="Proteomes" id="UP001359559">
    <property type="component" value="Unassembled WGS sequence"/>
</dbReference>
<name>A0AAN9ISK1_CLITE</name>
<evidence type="ECO:0000313" key="2">
    <source>
        <dbReference type="Proteomes" id="UP001359559"/>
    </source>
</evidence>
<keyword evidence="2" id="KW-1185">Reference proteome</keyword>
<protein>
    <submittedName>
        <fullName evidence="1">Uncharacterized protein</fullName>
    </submittedName>
</protein>
<sequence length="105" mass="12173">MVLGFLCRSATPLPFLQLLISRVEFEILVPCNTRPDTSVTIKILNTFSEYIRRQFFNFFLPRFSGLCVLFLLVNTGQHHQQLVQLPYFAFSVHGAHSTHPFPQYL</sequence>
<comment type="caution">
    <text evidence="1">The sequence shown here is derived from an EMBL/GenBank/DDBJ whole genome shotgun (WGS) entry which is preliminary data.</text>
</comment>